<accession>A0AAV4T710</accession>
<sequence>MDSGESLSADGQSASSSQVDSPPPTIDRFSDVWLYPIDVALIRYRFLFLGKAVRASGARHFLPRKLEINPHIVKESKDEAIQFLEMITAS</sequence>
<keyword evidence="3" id="KW-1185">Reference proteome</keyword>
<comment type="caution">
    <text evidence="2">The sequence shown here is derived from an EMBL/GenBank/DDBJ whole genome shotgun (WGS) entry which is preliminary data.</text>
</comment>
<feature type="compositionally biased region" description="Low complexity" evidence="1">
    <location>
        <begin position="1"/>
        <end position="20"/>
    </location>
</feature>
<evidence type="ECO:0000313" key="2">
    <source>
        <dbReference type="EMBL" id="GIY41504.1"/>
    </source>
</evidence>
<gene>
    <name evidence="2" type="ORF">CDAR_538621</name>
</gene>
<dbReference type="Proteomes" id="UP001054837">
    <property type="component" value="Unassembled WGS sequence"/>
</dbReference>
<feature type="region of interest" description="Disordered" evidence="1">
    <location>
        <begin position="1"/>
        <end position="26"/>
    </location>
</feature>
<proteinExistence type="predicted"/>
<dbReference type="EMBL" id="BPLQ01009067">
    <property type="protein sequence ID" value="GIY41504.1"/>
    <property type="molecule type" value="Genomic_DNA"/>
</dbReference>
<name>A0AAV4T710_9ARAC</name>
<evidence type="ECO:0000256" key="1">
    <source>
        <dbReference type="SAM" id="MobiDB-lite"/>
    </source>
</evidence>
<protein>
    <submittedName>
        <fullName evidence="2">Uncharacterized protein</fullName>
    </submittedName>
</protein>
<organism evidence="2 3">
    <name type="scientific">Caerostris darwini</name>
    <dbReference type="NCBI Taxonomy" id="1538125"/>
    <lineage>
        <taxon>Eukaryota</taxon>
        <taxon>Metazoa</taxon>
        <taxon>Ecdysozoa</taxon>
        <taxon>Arthropoda</taxon>
        <taxon>Chelicerata</taxon>
        <taxon>Arachnida</taxon>
        <taxon>Araneae</taxon>
        <taxon>Araneomorphae</taxon>
        <taxon>Entelegynae</taxon>
        <taxon>Araneoidea</taxon>
        <taxon>Araneidae</taxon>
        <taxon>Caerostris</taxon>
    </lineage>
</organism>
<dbReference type="AlphaFoldDB" id="A0AAV4T710"/>
<reference evidence="2 3" key="1">
    <citation type="submission" date="2021-06" db="EMBL/GenBank/DDBJ databases">
        <title>Caerostris darwini draft genome.</title>
        <authorList>
            <person name="Kono N."/>
            <person name="Arakawa K."/>
        </authorList>
    </citation>
    <scope>NUCLEOTIDE SEQUENCE [LARGE SCALE GENOMIC DNA]</scope>
</reference>
<evidence type="ECO:0000313" key="3">
    <source>
        <dbReference type="Proteomes" id="UP001054837"/>
    </source>
</evidence>